<dbReference type="AlphaFoldDB" id="A0A1R3IKR1"/>
<gene>
    <name evidence="2" type="ORF">COLO4_22672</name>
</gene>
<feature type="compositionally biased region" description="Basic and acidic residues" evidence="1">
    <location>
        <begin position="1"/>
        <end position="11"/>
    </location>
</feature>
<dbReference type="EMBL" id="AWUE01018025">
    <property type="protein sequence ID" value="OMO83136.1"/>
    <property type="molecule type" value="Genomic_DNA"/>
</dbReference>
<protein>
    <submittedName>
        <fullName evidence="2">Uncharacterized protein</fullName>
    </submittedName>
</protein>
<proteinExistence type="predicted"/>
<dbReference type="Proteomes" id="UP000187203">
    <property type="component" value="Unassembled WGS sequence"/>
</dbReference>
<organism evidence="2 3">
    <name type="scientific">Corchorus olitorius</name>
    <dbReference type="NCBI Taxonomy" id="93759"/>
    <lineage>
        <taxon>Eukaryota</taxon>
        <taxon>Viridiplantae</taxon>
        <taxon>Streptophyta</taxon>
        <taxon>Embryophyta</taxon>
        <taxon>Tracheophyta</taxon>
        <taxon>Spermatophyta</taxon>
        <taxon>Magnoliopsida</taxon>
        <taxon>eudicotyledons</taxon>
        <taxon>Gunneridae</taxon>
        <taxon>Pentapetalae</taxon>
        <taxon>rosids</taxon>
        <taxon>malvids</taxon>
        <taxon>Malvales</taxon>
        <taxon>Malvaceae</taxon>
        <taxon>Grewioideae</taxon>
        <taxon>Apeibeae</taxon>
        <taxon>Corchorus</taxon>
    </lineage>
</organism>
<feature type="region of interest" description="Disordered" evidence="1">
    <location>
        <begin position="1"/>
        <end position="25"/>
    </location>
</feature>
<sequence length="36" mass="4183">MAEYHQNDTKGVRTVHNRKTNKPLKPGFVENFLQAL</sequence>
<comment type="caution">
    <text evidence="2">The sequence shown here is derived from an EMBL/GenBank/DDBJ whole genome shotgun (WGS) entry which is preliminary data.</text>
</comment>
<evidence type="ECO:0000313" key="3">
    <source>
        <dbReference type="Proteomes" id="UP000187203"/>
    </source>
</evidence>
<reference evidence="3" key="1">
    <citation type="submission" date="2013-09" db="EMBL/GenBank/DDBJ databases">
        <title>Corchorus olitorius genome sequencing.</title>
        <authorList>
            <person name="Alam M."/>
            <person name="Haque M.S."/>
            <person name="Islam M.S."/>
            <person name="Emdad E.M."/>
            <person name="Islam M.M."/>
            <person name="Ahmed B."/>
            <person name="Halim A."/>
            <person name="Hossen Q.M.M."/>
            <person name="Hossain M.Z."/>
            <person name="Ahmed R."/>
            <person name="Khan M.M."/>
            <person name="Islam R."/>
            <person name="Rashid M.M."/>
            <person name="Khan S.A."/>
            <person name="Rahman M.S."/>
            <person name="Alam M."/>
            <person name="Yahiya A.S."/>
            <person name="Khan M.S."/>
            <person name="Azam M.S."/>
            <person name="Haque T."/>
            <person name="Lashkar M.Z.H."/>
            <person name="Akhand A.I."/>
            <person name="Morshed G."/>
            <person name="Roy S."/>
            <person name="Uddin K.S."/>
            <person name="Rabeya T."/>
            <person name="Hossain A.S."/>
            <person name="Chowdhury A."/>
            <person name="Snigdha A.R."/>
            <person name="Mortoza M.S."/>
            <person name="Matin S.A."/>
            <person name="Hoque S.M.E."/>
            <person name="Islam M.K."/>
            <person name="Roy D.K."/>
            <person name="Haider R."/>
            <person name="Moosa M.M."/>
            <person name="Elias S.M."/>
            <person name="Hasan A.M."/>
            <person name="Jahan S."/>
            <person name="Shafiuddin M."/>
            <person name="Mahmood N."/>
            <person name="Shommy N.S."/>
        </authorList>
    </citation>
    <scope>NUCLEOTIDE SEQUENCE [LARGE SCALE GENOMIC DNA]</scope>
    <source>
        <strain evidence="3">cv. O-4</strain>
    </source>
</reference>
<evidence type="ECO:0000256" key="1">
    <source>
        <dbReference type="SAM" id="MobiDB-lite"/>
    </source>
</evidence>
<keyword evidence="3" id="KW-1185">Reference proteome</keyword>
<evidence type="ECO:0000313" key="2">
    <source>
        <dbReference type="EMBL" id="OMO83136.1"/>
    </source>
</evidence>
<name>A0A1R3IKR1_9ROSI</name>
<accession>A0A1R3IKR1</accession>
<feature type="compositionally biased region" description="Basic residues" evidence="1">
    <location>
        <begin position="13"/>
        <end position="22"/>
    </location>
</feature>